<keyword evidence="1" id="KW-0472">Membrane</keyword>
<sequence length="54" mass="6449">PQGGHIFFFIIIFFFSISFHSFLETRDEKERDQTLSSSKRAPFCLSFRDKTLSW</sequence>
<protein>
    <submittedName>
        <fullName evidence="2">Uncharacterized protein</fullName>
    </submittedName>
</protein>
<dbReference type="Ensembl" id="ENSLBET00000033031.1">
    <property type="protein sequence ID" value="ENSLBEP00000031605.1"/>
    <property type="gene ID" value="ENSLBEG00000023856.1"/>
</dbReference>
<keyword evidence="3" id="KW-1185">Reference proteome</keyword>
<evidence type="ECO:0000313" key="2">
    <source>
        <dbReference type="Ensembl" id="ENSLBEP00000031605.1"/>
    </source>
</evidence>
<organism evidence="2 3">
    <name type="scientific">Labrus bergylta</name>
    <name type="common">ballan wrasse</name>
    <dbReference type="NCBI Taxonomy" id="56723"/>
    <lineage>
        <taxon>Eukaryota</taxon>
        <taxon>Metazoa</taxon>
        <taxon>Chordata</taxon>
        <taxon>Craniata</taxon>
        <taxon>Vertebrata</taxon>
        <taxon>Euteleostomi</taxon>
        <taxon>Actinopterygii</taxon>
        <taxon>Neopterygii</taxon>
        <taxon>Teleostei</taxon>
        <taxon>Neoteleostei</taxon>
        <taxon>Acanthomorphata</taxon>
        <taxon>Eupercaria</taxon>
        <taxon>Labriformes</taxon>
        <taxon>Labridae</taxon>
        <taxon>Labrus</taxon>
    </lineage>
</organism>
<evidence type="ECO:0000256" key="1">
    <source>
        <dbReference type="SAM" id="Phobius"/>
    </source>
</evidence>
<reference evidence="2" key="2">
    <citation type="submission" date="2025-09" db="UniProtKB">
        <authorList>
            <consortium name="Ensembl"/>
        </authorList>
    </citation>
    <scope>IDENTIFICATION</scope>
</reference>
<proteinExistence type="predicted"/>
<evidence type="ECO:0000313" key="3">
    <source>
        <dbReference type="Proteomes" id="UP000261660"/>
    </source>
</evidence>
<name>A0A3Q3NBU2_9LABR</name>
<keyword evidence="1" id="KW-0812">Transmembrane</keyword>
<dbReference type="InParanoid" id="A0A3Q3NBU2"/>
<keyword evidence="1" id="KW-1133">Transmembrane helix</keyword>
<dbReference type="Proteomes" id="UP000261660">
    <property type="component" value="Unplaced"/>
</dbReference>
<feature type="transmembrane region" description="Helical" evidence="1">
    <location>
        <begin position="6"/>
        <end position="23"/>
    </location>
</feature>
<accession>A0A3Q3NBU2</accession>
<reference evidence="2" key="1">
    <citation type="submission" date="2025-08" db="UniProtKB">
        <authorList>
            <consortium name="Ensembl"/>
        </authorList>
    </citation>
    <scope>IDENTIFICATION</scope>
</reference>
<dbReference type="AlphaFoldDB" id="A0A3Q3NBU2"/>